<reference evidence="1" key="1">
    <citation type="journal article" date="2014" name="Front. Microbiol.">
        <title>High frequency of phylogenetically diverse reductive dehalogenase-homologous genes in deep subseafloor sedimentary metagenomes.</title>
        <authorList>
            <person name="Kawai M."/>
            <person name="Futagami T."/>
            <person name="Toyoda A."/>
            <person name="Takaki Y."/>
            <person name="Nishi S."/>
            <person name="Hori S."/>
            <person name="Arai W."/>
            <person name="Tsubouchi T."/>
            <person name="Morono Y."/>
            <person name="Uchiyama I."/>
            <person name="Ito T."/>
            <person name="Fujiyama A."/>
            <person name="Inagaki F."/>
            <person name="Takami H."/>
        </authorList>
    </citation>
    <scope>NUCLEOTIDE SEQUENCE</scope>
    <source>
        <strain evidence="1">Expedition CK06-06</strain>
    </source>
</reference>
<dbReference type="EMBL" id="BART01009344">
    <property type="protein sequence ID" value="GAG66894.1"/>
    <property type="molecule type" value="Genomic_DNA"/>
</dbReference>
<name>X0ZCA6_9ZZZZ</name>
<accession>X0ZCA6</accession>
<organism evidence="1">
    <name type="scientific">marine sediment metagenome</name>
    <dbReference type="NCBI Taxonomy" id="412755"/>
    <lineage>
        <taxon>unclassified sequences</taxon>
        <taxon>metagenomes</taxon>
        <taxon>ecological metagenomes</taxon>
    </lineage>
</organism>
<evidence type="ECO:0000313" key="1">
    <source>
        <dbReference type="EMBL" id="GAG66894.1"/>
    </source>
</evidence>
<dbReference type="AlphaFoldDB" id="X0ZCA6"/>
<sequence>MFIIGHIRGTSRPEVFPIRETKQGFIKVYARGKHQQDIIYQTDGIMASLPAGTHGSAPHLAKIIDGGQAYRVYSKKGISLTIPTPSGGHHIPKIRVTIEGRKYKRKPKNGKIQGGNPEA</sequence>
<proteinExistence type="predicted"/>
<protein>
    <submittedName>
        <fullName evidence="1">Uncharacterized protein</fullName>
    </submittedName>
</protein>
<comment type="caution">
    <text evidence="1">The sequence shown here is derived from an EMBL/GenBank/DDBJ whole genome shotgun (WGS) entry which is preliminary data.</text>
</comment>
<gene>
    <name evidence="1" type="ORF">S01H4_20732</name>
</gene>